<dbReference type="RefSeq" id="WP_220046138.1">
    <property type="nucleotide sequence ID" value="NZ_BAAAVX010000003.1"/>
</dbReference>
<name>A0ABX8VLB5_9MYCO</name>
<evidence type="ECO:0000256" key="1">
    <source>
        <dbReference type="SAM" id="MobiDB-lite"/>
    </source>
</evidence>
<gene>
    <name evidence="3" type="ORF">K0O64_04590</name>
</gene>
<dbReference type="EMBL" id="CP080333">
    <property type="protein sequence ID" value="QYL17838.1"/>
    <property type="molecule type" value="Genomic_DNA"/>
</dbReference>
<feature type="compositionally biased region" description="Polar residues" evidence="1">
    <location>
        <begin position="177"/>
        <end position="187"/>
    </location>
</feature>
<sequence>MTAPDTTDVAISRHTPTIQIHSLAVDLTSTVLSTVSENATADHTASAAPQASLSVSQELKSAVTYATVTAALIALTPVWYATFPVTIPVSLAVAGYVVAALSILSGGLKQSYIPLALGLGLGGWAVGPLYLVDQAAKTTGRYIKSLVDPAPTQTTASSSASQTLREARQTKRGQAGSRRNANSNRTPSAHRAAKDTTPPTNGKRTGTAGTGRSVSKGGHE</sequence>
<feature type="region of interest" description="Disordered" evidence="1">
    <location>
        <begin position="150"/>
        <end position="220"/>
    </location>
</feature>
<feature type="transmembrane region" description="Helical" evidence="2">
    <location>
        <begin position="87"/>
        <end position="105"/>
    </location>
</feature>
<organism evidence="3 4">
    <name type="scientific">Mycolicibacterium pallens</name>
    <dbReference type="NCBI Taxonomy" id="370524"/>
    <lineage>
        <taxon>Bacteria</taxon>
        <taxon>Bacillati</taxon>
        <taxon>Actinomycetota</taxon>
        <taxon>Actinomycetes</taxon>
        <taxon>Mycobacteriales</taxon>
        <taxon>Mycobacteriaceae</taxon>
        <taxon>Mycolicibacterium</taxon>
    </lineage>
</organism>
<dbReference type="Proteomes" id="UP000825367">
    <property type="component" value="Chromosome"/>
</dbReference>
<accession>A0ABX8VLB5</accession>
<keyword evidence="4" id="KW-1185">Reference proteome</keyword>
<keyword evidence="2" id="KW-0472">Membrane</keyword>
<keyword evidence="2" id="KW-0812">Transmembrane</keyword>
<protein>
    <recommendedName>
        <fullName evidence="5">Transmembrane protein</fullName>
    </recommendedName>
</protein>
<keyword evidence="2" id="KW-1133">Transmembrane helix</keyword>
<evidence type="ECO:0000313" key="3">
    <source>
        <dbReference type="EMBL" id="QYL17838.1"/>
    </source>
</evidence>
<reference evidence="3 4" key="1">
    <citation type="submission" date="2021-07" db="EMBL/GenBank/DDBJ databases">
        <title>Whole genome sequencing of non-tuberculosis mycobacteria type-strains.</title>
        <authorList>
            <person name="Igarashi Y."/>
            <person name="Osugi A."/>
            <person name="Mitarai S."/>
        </authorList>
    </citation>
    <scope>NUCLEOTIDE SEQUENCE [LARGE SCALE GENOMIC DNA]</scope>
    <source>
        <strain evidence="3 4">JCM 16370</strain>
    </source>
</reference>
<proteinExistence type="predicted"/>
<evidence type="ECO:0008006" key="5">
    <source>
        <dbReference type="Google" id="ProtNLM"/>
    </source>
</evidence>
<feature type="transmembrane region" description="Helical" evidence="2">
    <location>
        <begin position="112"/>
        <end position="131"/>
    </location>
</feature>
<evidence type="ECO:0000313" key="4">
    <source>
        <dbReference type="Proteomes" id="UP000825367"/>
    </source>
</evidence>
<evidence type="ECO:0000256" key="2">
    <source>
        <dbReference type="SAM" id="Phobius"/>
    </source>
</evidence>
<feature type="compositionally biased region" description="Low complexity" evidence="1">
    <location>
        <begin position="150"/>
        <end position="163"/>
    </location>
</feature>